<dbReference type="Proteomes" id="UP000825123">
    <property type="component" value="Chromosome"/>
</dbReference>
<dbReference type="RefSeq" id="WP_221287426.1">
    <property type="nucleotide sequence ID" value="NZ_AP024597.1"/>
</dbReference>
<gene>
    <name evidence="2" type="ORF">KN1_20620</name>
</gene>
<evidence type="ECO:0000313" key="3">
    <source>
        <dbReference type="Proteomes" id="UP000825123"/>
    </source>
</evidence>
<evidence type="ECO:0000313" key="2">
    <source>
        <dbReference type="EMBL" id="BCU70765.1"/>
    </source>
</evidence>
<keyword evidence="3" id="KW-1185">Reference proteome</keyword>
<organism evidence="2 3">
    <name type="scientific">Stygiolobus caldivivus</name>
    <dbReference type="NCBI Taxonomy" id="2824673"/>
    <lineage>
        <taxon>Archaea</taxon>
        <taxon>Thermoproteota</taxon>
        <taxon>Thermoprotei</taxon>
        <taxon>Sulfolobales</taxon>
        <taxon>Sulfolobaceae</taxon>
        <taxon>Stygiolobus</taxon>
    </lineage>
</organism>
<dbReference type="AlphaFoldDB" id="A0A8D5U6V4"/>
<keyword evidence="1" id="KW-0472">Membrane</keyword>
<feature type="transmembrane region" description="Helical" evidence="1">
    <location>
        <begin position="34"/>
        <end position="52"/>
    </location>
</feature>
<proteinExistence type="predicted"/>
<sequence length="53" mass="6124">MNIIELILFFIGLAMFPYGIYEIWKGSGDRDIKLLLIGISITLYVVETILAFW</sequence>
<feature type="transmembrane region" description="Helical" evidence="1">
    <location>
        <begin position="6"/>
        <end position="24"/>
    </location>
</feature>
<accession>A0A8D5U6V4</accession>
<dbReference type="EMBL" id="AP024597">
    <property type="protein sequence ID" value="BCU70765.1"/>
    <property type="molecule type" value="Genomic_DNA"/>
</dbReference>
<reference evidence="2 3" key="1">
    <citation type="submission" date="2021-04" db="EMBL/GenBank/DDBJ databases">
        <title>Complete genome sequence of Stygiolobus sp. KN-1.</title>
        <authorList>
            <person name="Nakamura K."/>
            <person name="Sakai H."/>
            <person name="Kurosawa N."/>
        </authorList>
    </citation>
    <scope>NUCLEOTIDE SEQUENCE [LARGE SCALE GENOMIC DNA]</scope>
    <source>
        <strain evidence="2 3">KN-1</strain>
    </source>
</reference>
<evidence type="ECO:0000256" key="1">
    <source>
        <dbReference type="SAM" id="Phobius"/>
    </source>
</evidence>
<name>A0A8D5U6V4_9CREN</name>
<dbReference type="GeneID" id="66163792"/>
<keyword evidence="1" id="KW-1133">Transmembrane helix</keyword>
<dbReference type="KEGG" id="csty:KN1_20620"/>
<protein>
    <submittedName>
        <fullName evidence="2">Uncharacterized protein</fullName>
    </submittedName>
</protein>
<keyword evidence="1" id="KW-0812">Transmembrane</keyword>